<dbReference type="GeneID" id="28844748"/>
<evidence type="ECO:0000256" key="3">
    <source>
        <dbReference type="ARBA" id="ARBA00022679"/>
    </source>
</evidence>
<dbReference type="GO" id="GO:0046084">
    <property type="term" value="P:adenine biosynthetic process"/>
    <property type="evidence" value="ECO:0007669"/>
    <property type="project" value="EnsemblFungi"/>
</dbReference>
<gene>
    <name evidence="6" type="ORF">VFPPC_00807</name>
</gene>
<keyword evidence="7" id="KW-1185">Reference proteome</keyword>
<evidence type="ECO:0000259" key="5">
    <source>
        <dbReference type="Pfam" id="PF00551"/>
    </source>
</evidence>
<organism evidence="6 7">
    <name type="scientific">Pochonia chlamydosporia 170</name>
    <dbReference type="NCBI Taxonomy" id="1380566"/>
    <lineage>
        <taxon>Eukaryota</taxon>
        <taxon>Fungi</taxon>
        <taxon>Dikarya</taxon>
        <taxon>Ascomycota</taxon>
        <taxon>Pezizomycotina</taxon>
        <taxon>Sordariomycetes</taxon>
        <taxon>Hypocreomycetidae</taxon>
        <taxon>Hypocreales</taxon>
        <taxon>Clavicipitaceae</taxon>
        <taxon>Pochonia</taxon>
    </lineage>
</organism>
<evidence type="ECO:0000313" key="7">
    <source>
        <dbReference type="Proteomes" id="UP000078397"/>
    </source>
</evidence>
<dbReference type="SUPFAM" id="SSF53328">
    <property type="entry name" value="Formyltransferase"/>
    <property type="match status" value="1"/>
</dbReference>
<keyword evidence="3" id="KW-0808">Transferase</keyword>
<dbReference type="GO" id="GO:0006189">
    <property type="term" value="P:'de novo' IMP biosynthetic process"/>
    <property type="evidence" value="ECO:0007669"/>
    <property type="project" value="EnsemblFungi"/>
</dbReference>
<dbReference type="EC" id="2.1.2.2" evidence="2"/>
<keyword evidence="4" id="KW-0658">Purine biosynthesis</keyword>
<dbReference type="STRING" id="1380566.A0A179G728"/>
<dbReference type="GO" id="GO:0005737">
    <property type="term" value="C:cytoplasm"/>
    <property type="evidence" value="ECO:0007669"/>
    <property type="project" value="TreeGrafter"/>
</dbReference>
<dbReference type="OrthoDB" id="5575075at2759"/>
<dbReference type="Gene3D" id="3.40.50.170">
    <property type="entry name" value="Formyl transferase, N-terminal domain"/>
    <property type="match status" value="1"/>
</dbReference>
<dbReference type="KEGG" id="pchm:VFPPC_00807"/>
<dbReference type="InterPro" id="IPR036477">
    <property type="entry name" value="Formyl_transf_N_sf"/>
</dbReference>
<sequence length="221" mass="24291">MASGFGSNFQALIDATSTDALKNSRIISLITNRKNAHATARADKAGIPWEYFNLVSGGFLQKGETDQQKVTEGRQRYDAALAAKILSPGKELPELIVLAGWMHVFSKAFLEPIEKAGVRIINLHPALPGEFDGAGAIERAFEELKAGRITRTGIMAHYVIAEVDRGTPILVKEIEWNGEELEELKERIHSHEHKLIVDATAKVAREIVEGRGKGSERSQNP</sequence>
<dbReference type="Proteomes" id="UP000078397">
    <property type="component" value="Unassembled WGS sequence"/>
</dbReference>
<proteinExistence type="predicted"/>
<name>A0A179G728_METCM</name>
<dbReference type="PANTHER" id="PTHR43369">
    <property type="entry name" value="PHOSPHORIBOSYLGLYCINAMIDE FORMYLTRANSFERASE"/>
    <property type="match status" value="1"/>
</dbReference>
<evidence type="ECO:0000256" key="1">
    <source>
        <dbReference type="ARBA" id="ARBA00005054"/>
    </source>
</evidence>
<dbReference type="EMBL" id="LSBJ02000001">
    <property type="protein sequence ID" value="OAQ72979.2"/>
    <property type="molecule type" value="Genomic_DNA"/>
</dbReference>
<accession>A0A179G728</accession>
<evidence type="ECO:0000313" key="6">
    <source>
        <dbReference type="EMBL" id="OAQ72979.2"/>
    </source>
</evidence>
<dbReference type="RefSeq" id="XP_018149062.2">
    <property type="nucleotide sequence ID" value="XM_018280754.2"/>
</dbReference>
<evidence type="ECO:0000256" key="2">
    <source>
        <dbReference type="ARBA" id="ARBA00012254"/>
    </source>
</evidence>
<dbReference type="AlphaFoldDB" id="A0A179G728"/>
<reference evidence="6 7" key="1">
    <citation type="journal article" date="2016" name="PLoS Pathog.">
        <title>Biosynthesis of antibiotic leucinostatins in bio-control fungus Purpureocillium lilacinum and their inhibition on phytophthora revealed by genome mining.</title>
        <authorList>
            <person name="Wang G."/>
            <person name="Liu Z."/>
            <person name="Lin R."/>
            <person name="Li E."/>
            <person name="Mao Z."/>
            <person name="Ling J."/>
            <person name="Yang Y."/>
            <person name="Yin W.B."/>
            <person name="Xie B."/>
        </authorList>
    </citation>
    <scope>NUCLEOTIDE SEQUENCE [LARGE SCALE GENOMIC DNA]</scope>
    <source>
        <strain evidence="6">170</strain>
    </source>
</reference>
<protein>
    <recommendedName>
        <fullName evidence="2">phosphoribosylglycinamide formyltransferase 1</fullName>
        <ecNumber evidence="2">2.1.2.2</ecNumber>
    </recommendedName>
</protein>
<dbReference type="Pfam" id="PF00551">
    <property type="entry name" value="Formyl_trans_N"/>
    <property type="match status" value="1"/>
</dbReference>
<comment type="caution">
    <text evidence="6">The sequence shown here is derived from an EMBL/GenBank/DDBJ whole genome shotgun (WGS) entry which is preliminary data.</text>
</comment>
<evidence type="ECO:0000256" key="4">
    <source>
        <dbReference type="ARBA" id="ARBA00022755"/>
    </source>
</evidence>
<comment type="pathway">
    <text evidence="1">Purine metabolism; IMP biosynthesis via de novo pathway; N(2)-formyl-N(1)-(5-phospho-D-ribosyl)glycinamide from N(1)-(5-phospho-D-ribosyl)glycinamide (10-formyl THF route): step 1/1.</text>
</comment>
<feature type="domain" description="Formyl transferase N-terminal" evidence="5">
    <location>
        <begin position="2"/>
        <end position="199"/>
    </location>
</feature>
<dbReference type="PANTHER" id="PTHR43369:SF2">
    <property type="entry name" value="PHOSPHORIBOSYLGLYCINAMIDE FORMYLTRANSFERASE"/>
    <property type="match status" value="1"/>
</dbReference>
<dbReference type="GO" id="GO:0004644">
    <property type="term" value="F:phosphoribosylglycinamide formyltransferase activity"/>
    <property type="evidence" value="ECO:0007669"/>
    <property type="project" value="UniProtKB-EC"/>
</dbReference>
<dbReference type="InterPro" id="IPR002376">
    <property type="entry name" value="Formyl_transf_N"/>
</dbReference>